<keyword evidence="2" id="KW-1185">Reference proteome</keyword>
<dbReference type="Pfam" id="PF07914">
    <property type="entry name" value="DUF1679"/>
    <property type="match status" value="1"/>
</dbReference>
<dbReference type="Gene3D" id="3.90.1200.10">
    <property type="match status" value="1"/>
</dbReference>
<dbReference type="PANTHER" id="PTHR23020:SF41">
    <property type="entry name" value="AMINOGLYCOSIDE PHOSPHOTRANSFERASE DOMAIN-CONTAINING PROTEIN"/>
    <property type="match status" value="1"/>
</dbReference>
<dbReference type="EMBL" id="BNJF01000004">
    <property type="protein sequence ID" value="GHO48353.1"/>
    <property type="molecule type" value="Genomic_DNA"/>
</dbReference>
<reference evidence="1" key="1">
    <citation type="submission" date="2020-10" db="EMBL/GenBank/DDBJ databases">
        <title>Taxonomic study of unclassified bacteria belonging to the class Ktedonobacteria.</title>
        <authorList>
            <person name="Yabe S."/>
            <person name="Wang C.M."/>
            <person name="Zheng Y."/>
            <person name="Sakai Y."/>
            <person name="Cavaletti L."/>
            <person name="Monciardini P."/>
            <person name="Donadio S."/>
        </authorList>
    </citation>
    <scope>NUCLEOTIDE SEQUENCE</scope>
    <source>
        <strain evidence="1">SOSP1-1</strain>
    </source>
</reference>
<accession>A0A8J3I759</accession>
<dbReference type="PANTHER" id="PTHR23020">
    <property type="entry name" value="UNCHARACTERIZED NUCLEAR HORMONE RECEPTOR-RELATED"/>
    <property type="match status" value="1"/>
</dbReference>
<dbReference type="Proteomes" id="UP000612362">
    <property type="component" value="Unassembled WGS sequence"/>
</dbReference>
<comment type="caution">
    <text evidence="1">The sequence shown here is derived from an EMBL/GenBank/DDBJ whole genome shotgun (WGS) entry which is preliminary data.</text>
</comment>
<sequence length="375" mass="43476">MVELFATTEIDGITPTWLTQILRHSGALTQGEVHAIEIQSTGAFNSHTNYLSLRYSPEAPPEAPTHLVLKQNTQEEWCKQAQAREVRFYQTIAALPNHPQVIAPCYAAAYDEQSGNSYLLLHNLSETHRQPVTRDESIDTSGSVPSPDYIEATIETLARLQAFWWEHPLLTTEVARAGMWLTQEAPAIRYIQTRTQAWEQFVTRQAGAALPVEVRAGYERWLAHMPRYWEQHLEPRFRTGSKQTLLHGDAYFSNFLCPRHLPGATYLIDWQGPEVHIGALDLANMLATFWTPAQRHEEQREVRALRHYYDTLTAHGVRHYSWDELLDDYRIGLIEWLYMLVWDANNGSSHDYWWPKMYCLFQAAMEWQCLEFMAK</sequence>
<dbReference type="SUPFAM" id="SSF56112">
    <property type="entry name" value="Protein kinase-like (PK-like)"/>
    <property type="match status" value="1"/>
</dbReference>
<dbReference type="InterPro" id="IPR012877">
    <property type="entry name" value="Dhs-27"/>
</dbReference>
<protein>
    <submittedName>
        <fullName evidence="1">Aminoglycoside phosphotransferase</fullName>
    </submittedName>
</protein>
<dbReference type="RefSeq" id="WP_220197574.1">
    <property type="nucleotide sequence ID" value="NZ_BNJF01000004.1"/>
</dbReference>
<dbReference type="AlphaFoldDB" id="A0A8J3I759"/>
<evidence type="ECO:0000313" key="1">
    <source>
        <dbReference type="EMBL" id="GHO48353.1"/>
    </source>
</evidence>
<dbReference type="InterPro" id="IPR011009">
    <property type="entry name" value="Kinase-like_dom_sf"/>
</dbReference>
<gene>
    <name evidence="1" type="ORF">KSX_65160</name>
</gene>
<proteinExistence type="predicted"/>
<name>A0A8J3I759_9CHLR</name>
<dbReference type="InterPro" id="IPR052961">
    <property type="entry name" value="Oxido-Kinase-like_Enzymes"/>
</dbReference>
<evidence type="ECO:0000313" key="2">
    <source>
        <dbReference type="Proteomes" id="UP000612362"/>
    </source>
</evidence>
<organism evidence="1 2">
    <name type="scientific">Ktedonospora formicarum</name>
    <dbReference type="NCBI Taxonomy" id="2778364"/>
    <lineage>
        <taxon>Bacteria</taxon>
        <taxon>Bacillati</taxon>
        <taxon>Chloroflexota</taxon>
        <taxon>Ktedonobacteria</taxon>
        <taxon>Ktedonobacterales</taxon>
        <taxon>Ktedonobacteraceae</taxon>
        <taxon>Ktedonospora</taxon>
    </lineage>
</organism>